<reference evidence="1" key="1">
    <citation type="submission" date="2021-06" db="EMBL/GenBank/DDBJ databases">
        <authorList>
            <person name="Kallberg Y."/>
            <person name="Tangrot J."/>
            <person name="Rosling A."/>
        </authorList>
    </citation>
    <scope>NUCLEOTIDE SEQUENCE</scope>
    <source>
        <strain evidence="1">AU212A</strain>
    </source>
</reference>
<keyword evidence="2" id="KW-1185">Reference proteome</keyword>
<sequence>DLSKEEPTISSHLPLTTTSRVCQKSSPSTTTLPINSISFKFKFTTFMRSFNVQSTASNT</sequence>
<comment type="caution">
    <text evidence="1">The sequence shown here is derived from an EMBL/GenBank/DDBJ whole genome shotgun (WGS) entry which is preliminary data.</text>
</comment>
<protein>
    <submittedName>
        <fullName evidence="1">11615_t:CDS:1</fullName>
    </submittedName>
</protein>
<organism evidence="1 2">
    <name type="scientific">Scutellospora calospora</name>
    <dbReference type="NCBI Taxonomy" id="85575"/>
    <lineage>
        <taxon>Eukaryota</taxon>
        <taxon>Fungi</taxon>
        <taxon>Fungi incertae sedis</taxon>
        <taxon>Mucoromycota</taxon>
        <taxon>Glomeromycotina</taxon>
        <taxon>Glomeromycetes</taxon>
        <taxon>Diversisporales</taxon>
        <taxon>Gigasporaceae</taxon>
        <taxon>Scutellospora</taxon>
    </lineage>
</organism>
<evidence type="ECO:0000313" key="2">
    <source>
        <dbReference type="Proteomes" id="UP000789860"/>
    </source>
</evidence>
<dbReference type="Proteomes" id="UP000789860">
    <property type="component" value="Unassembled WGS sequence"/>
</dbReference>
<dbReference type="EMBL" id="CAJVPM010016723">
    <property type="protein sequence ID" value="CAG8615649.1"/>
    <property type="molecule type" value="Genomic_DNA"/>
</dbReference>
<feature type="non-terminal residue" evidence="1">
    <location>
        <position position="1"/>
    </location>
</feature>
<gene>
    <name evidence="1" type="ORF">SCALOS_LOCUS7458</name>
</gene>
<name>A0ACA9MVA6_9GLOM</name>
<proteinExistence type="predicted"/>
<accession>A0ACA9MVA6</accession>
<evidence type="ECO:0000313" key="1">
    <source>
        <dbReference type="EMBL" id="CAG8615649.1"/>
    </source>
</evidence>
<feature type="non-terminal residue" evidence="1">
    <location>
        <position position="59"/>
    </location>
</feature>